<evidence type="ECO:0000313" key="12">
    <source>
        <dbReference type="EMBL" id="SHO73557.1"/>
    </source>
</evidence>
<sequence length="434" mass="49172">MNIPRSSFPRIVIIGGGFAGISLAKKLRNKNVQVVLLDKHNYHNFQPLMYQVATGGLEPDSIAYPIRKIVQEYKDFYFRLGEVREINTENNTIYADIGELKFDYLVIATGSKTNYFGNKEIERNSMAMKTIPQSLNIRSLILENFEQALLTNDIDERHSLMNFVLVGGGPTGVELAGALAEMKKAILPKDYPDLDVRKMEINLVQGSNRILDSMSENASEKAENFLLDLGVSVWKNVRVTGYDGKTVTTNSDLSFDSATVIWTAGVQGALPHGLKADSFIKNVNRIKVNQYNQVEGYDNLFAIGDIAVMTSEQYPQGHPMMAQPAMQQGRLLADNLIRIINKKAPKLFEYKDKGSMATIGRNKAVVDLPKFKFSGVFAWFVWMFVHLFSLIGFKNKAVVFLNWVYNYIRFDREARLIMRPYKKRNQVSFTSDEL</sequence>
<accession>A0A1M7ZY40</accession>
<dbReference type="EC" id="1.6.5.9" evidence="2"/>
<evidence type="ECO:0000256" key="4">
    <source>
        <dbReference type="ARBA" id="ARBA00022827"/>
    </source>
</evidence>
<dbReference type="InterPro" id="IPR054585">
    <property type="entry name" value="NDH2-like_C"/>
</dbReference>
<keyword evidence="9" id="KW-0472">Membrane</keyword>
<evidence type="ECO:0000256" key="7">
    <source>
        <dbReference type="ARBA" id="ARBA00023027"/>
    </source>
</evidence>
<keyword evidence="3" id="KW-0285">Flavoprotein</keyword>
<dbReference type="GO" id="GO:0050136">
    <property type="term" value="F:NADH dehydrogenase (quinone) (non-electrogenic) activity"/>
    <property type="evidence" value="ECO:0007669"/>
    <property type="project" value="UniProtKB-EC"/>
</dbReference>
<keyword evidence="5" id="KW-0809">Transit peptide</keyword>
<dbReference type="RefSeq" id="WP_073583797.1">
    <property type="nucleotide sequence ID" value="NZ_CBCSEA010000005.1"/>
</dbReference>
<dbReference type="STRING" id="416016.SAMN05443547_1919"/>
<proteinExistence type="inferred from homology"/>
<dbReference type="InterPro" id="IPR036188">
    <property type="entry name" value="FAD/NAD-bd_sf"/>
</dbReference>
<evidence type="ECO:0000313" key="13">
    <source>
        <dbReference type="Proteomes" id="UP000184611"/>
    </source>
</evidence>
<gene>
    <name evidence="12" type="ORF">SAMN05443547_1919</name>
</gene>
<keyword evidence="4" id="KW-0274">FAD</keyword>
<dbReference type="Gene3D" id="3.50.50.100">
    <property type="match status" value="1"/>
</dbReference>
<comment type="similarity">
    <text evidence="1">Belongs to the NADH dehydrogenase family.</text>
</comment>
<keyword evidence="9" id="KW-0812">Transmembrane</keyword>
<organism evidence="12 13">
    <name type="scientific">Flavobacterium cucumis</name>
    <dbReference type="NCBI Taxonomy" id="416016"/>
    <lineage>
        <taxon>Bacteria</taxon>
        <taxon>Pseudomonadati</taxon>
        <taxon>Bacteroidota</taxon>
        <taxon>Flavobacteriia</taxon>
        <taxon>Flavobacteriales</taxon>
        <taxon>Flavobacteriaceae</taxon>
        <taxon>Flavobacterium</taxon>
    </lineage>
</organism>
<dbReference type="InterPro" id="IPR023753">
    <property type="entry name" value="FAD/NAD-binding_dom"/>
</dbReference>
<dbReference type="SUPFAM" id="SSF51905">
    <property type="entry name" value="FAD/NAD(P)-binding domain"/>
    <property type="match status" value="1"/>
</dbReference>
<dbReference type="Pfam" id="PF22366">
    <property type="entry name" value="NDH2_C"/>
    <property type="match status" value="1"/>
</dbReference>
<dbReference type="Proteomes" id="UP000184611">
    <property type="component" value="Unassembled WGS sequence"/>
</dbReference>
<feature type="transmembrane region" description="Helical" evidence="9">
    <location>
        <begin position="373"/>
        <end position="393"/>
    </location>
</feature>
<keyword evidence="7" id="KW-0520">NAD</keyword>
<evidence type="ECO:0000256" key="8">
    <source>
        <dbReference type="ARBA" id="ARBA00047599"/>
    </source>
</evidence>
<dbReference type="InterPro" id="IPR045024">
    <property type="entry name" value="NDH-2"/>
</dbReference>
<dbReference type="Pfam" id="PF07992">
    <property type="entry name" value="Pyr_redox_2"/>
    <property type="match status" value="1"/>
</dbReference>
<dbReference type="EMBL" id="FRYK01000003">
    <property type="protein sequence ID" value="SHO73557.1"/>
    <property type="molecule type" value="Genomic_DNA"/>
</dbReference>
<keyword evidence="9" id="KW-1133">Transmembrane helix</keyword>
<evidence type="ECO:0000259" key="11">
    <source>
        <dbReference type="Pfam" id="PF22366"/>
    </source>
</evidence>
<reference evidence="13" key="1">
    <citation type="submission" date="2016-12" db="EMBL/GenBank/DDBJ databases">
        <authorList>
            <person name="Varghese N."/>
            <person name="Submissions S."/>
        </authorList>
    </citation>
    <scope>NUCLEOTIDE SEQUENCE [LARGE SCALE GENOMIC DNA]</scope>
    <source>
        <strain evidence="13">DSM 18830</strain>
    </source>
</reference>
<evidence type="ECO:0000256" key="2">
    <source>
        <dbReference type="ARBA" id="ARBA00012637"/>
    </source>
</evidence>
<name>A0A1M7ZY40_9FLAO</name>
<keyword evidence="6" id="KW-0560">Oxidoreductase</keyword>
<evidence type="ECO:0000256" key="9">
    <source>
        <dbReference type="SAM" id="Phobius"/>
    </source>
</evidence>
<evidence type="ECO:0000259" key="10">
    <source>
        <dbReference type="Pfam" id="PF07992"/>
    </source>
</evidence>
<feature type="domain" description="External alternative NADH-ubiquinone oxidoreductase-like C-terminal" evidence="11">
    <location>
        <begin position="353"/>
        <end position="408"/>
    </location>
</feature>
<dbReference type="OrthoDB" id="9781621at2"/>
<dbReference type="PRINTS" id="PR00368">
    <property type="entry name" value="FADPNR"/>
</dbReference>
<dbReference type="PANTHER" id="PTHR43706">
    <property type="entry name" value="NADH DEHYDROGENASE"/>
    <property type="match status" value="1"/>
</dbReference>
<dbReference type="PANTHER" id="PTHR43706:SF47">
    <property type="entry name" value="EXTERNAL NADH-UBIQUINONE OXIDOREDUCTASE 1, MITOCHONDRIAL-RELATED"/>
    <property type="match status" value="1"/>
</dbReference>
<dbReference type="AlphaFoldDB" id="A0A1M7ZY40"/>
<dbReference type="PRINTS" id="PR00411">
    <property type="entry name" value="PNDRDTASEI"/>
</dbReference>
<keyword evidence="13" id="KW-1185">Reference proteome</keyword>
<evidence type="ECO:0000256" key="6">
    <source>
        <dbReference type="ARBA" id="ARBA00023002"/>
    </source>
</evidence>
<evidence type="ECO:0000256" key="5">
    <source>
        <dbReference type="ARBA" id="ARBA00022946"/>
    </source>
</evidence>
<evidence type="ECO:0000256" key="1">
    <source>
        <dbReference type="ARBA" id="ARBA00005272"/>
    </source>
</evidence>
<protein>
    <recommendedName>
        <fullName evidence="2">NADH:ubiquinone reductase (non-electrogenic)</fullName>
        <ecNumber evidence="2">1.6.5.9</ecNumber>
    </recommendedName>
</protein>
<evidence type="ECO:0000256" key="3">
    <source>
        <dbReference type="ARBA" id="ARBA00022630"/>
    </source>
</evidence>
<feature type="domain" description="FAD/NAD(P)-binding" evidence="10">
    <location>
        <begin position="10"/>
        <end position="329"/>
    </location>
</feature>
<comment type="catalytic activity">
    <reaction evidence="8">
        <text>a quinone + NADH + H(+) = a quinol + NAD(+)</text>
        <dbReference type="Rhea" id="RHEA:46160"/>
        <dbReference type="ChEBI" id="CHEBI:15378"/>
        <dbReference type="ChEBI" id="CHEBI:24646"/>
        <dbReference type="ChEBI" id="CHEBI:57540"/>
        <dbReference type="ChEBI" id="CHEBI:57945"/>
        <dbReference type="ChEBI" id="CHEBI:132124"/>
        <dbReference type="EC" id="1.6.5.9"/>
    </reaction>
</comment>